<dbReference type="InterPro" id="IPR001881">
    <property type="entry name" value="EGF-like_Ca-bd_dom"/>
</dbReference>
<dbReference type="PROSITE" id="PS50026">
    <property type="entry name" value="EGF_3"/>
    <property type="match status" value="1"/>
</dbReference>
<gene>
    <name evidence="9" type="ORF">OLC1_LOCUS21651</name>
</gene>
<dbReference type="SUPFAM" id="SSF57196">
    <property type="entry name" value="EGF/Laminin"/>
    <property type="match status" value="1"/>
</dbReference>
<feature type="domain" description="EGF-like" evidence="8">
    <location>
        <begin position="218"/>
        <end position="257"/>
    </location>
</feature>
<accession>A0AAV1E4C9</accession>
<keyword evidence="4" id="KW-0677">Repeat</keyword>
<keyword evidence="10" id="KW-1185">Reference proteome</keyword>
<reference evidence="9" key="1">
    <citation type="submission" date="2023-03" db="EMBL/GenBank/DDBJ databases">
        <authorList>
            <person name="Julca I."/>
        </authorList>
    </citation>
    <scope>NUCLEOTIDE SEQUENCE</scope>
</reference>
<feature type="chain" id="PRO_5043628624" evidence="7">
    <location>
        <begin position="25"/>
        <end position="374"/>
    </location>
</feature>
<dbReference type="Pfam" id="PF07645">
    <property type="entry name" value="EGF_CA"/>
    <property type="match status" value="1"/>
</dbReference>
<dbReference type="GO" id="GO:0005509">
    <property type="term" value="F:calcium ion binding"/>
    <property type="evidence" value="ECO:0007669"/>
    <property type="project" value="InterPro"/>
</dbReference>
<dbReference type="EMBL" id="OX459125">
    <property type="protein sequence ID" value="CAI9115059.1"/>
    <property type="molecule type" value="Genomic_DNA"/>
</dbReference>
<evidence type="ECO:0000259" key="8">
    <source>
        <dbReference type="PROSITE" id="PS50026"/>
    </source>
</evidence>
<keyword evidence="5" id="KW-1015">Disulfide bond</keyword>
<evidence type="ECO:0000313" key="9">
    <source>
        <dbReference type="EMBL" id="CAI9115059.1"/>
    </source>
</evidence>
<proteinExistence type="predicted"/>
<dbReference type="InterPro" id="IPR025287">
    <property type="entry name" value="WAK_GUB"/>
</dbReference>
<evidence type="ECO:0000256" key="3">
    <source>
        <dbReference type="ARBA" id="ARBA00022729"/>
    </source>
</evidence>
<organism evidence="9 10">
    <name type="scientific">Oldenlandia corymbosa var. corymbosa</name>
    <dbReference type="NCBI Taxonomy" id="529605"/>
    <lineage>
        <taxon>Eukaryota</taxon>
        <taxon>Viridiplantae</taxon>
        <taxon>Streptophyta</taxon>
        <taxon>Embryophyta</taxon>
        <taxon>Tracheophyta</taxon>
        <taxon>Spermatophyta</taxon>
        <taxon>Magnoliopsida</taxon>
        <taxon>eudicotyledons</taxon>
        <taxon>Gunneridae</taxon>
        <taxon>Pentapetalae</taxon>
        <taxon>asterids</taxon>
        <taxon>lamiids</taxon>
        <taxon>Gentianales</taxon>
        <taxon>Rubiaceae</taxon>
        <taxon>Rubioideae</taxon>
        <taxon>Spermacoceae</taxon>
        <taxon>Hedyotis-Oldenlandia complex</taxon>
        <taxon>Oldenlandia</taxon>
    </lineage>
</organism>
<evidence type="ECO:0000256" key="7">
    <source>
        <dbReference type="SAM" id="SignalP"/>
    </source>
</evidence>
<dbReference type="Proteomes" id="UP001161247">
    <property type="component" value="Chromosome 8"/>
</dbReference>
<evidence type="ECO:0000313" key="10">
    <source>
        <dbReference type="Proteomes" id="UP001161247"/>
    </source>
</evidence>
<evidence type="ECO:0000256" key="1">
    <source>
        <dbReference type="ARBA" id="ARBA00004167"/>
    </source>
</evidence>
<dbReference type="Gene3D" id="1.10.510.10">
    <property type="entry name" value="Transferase(Phosphotransferase) domain 1"/>
    <property type="match status" value="1"/>
</dbReference>
<evidence type="ECO:0000256" key="5">
    <source>
        <dbReference type="ARBA" id="ARBA00023157"/>
    </source>
</evidence>
<dbReference type="Gene3D" id="2.10.25.10">
    <property type="entry name" value="Laminin"/>
    <property type="match status" value="1"/>
</dbReference>
<dbReference type="InterPro" id="IPR000152">
    <property type="entry name" value="EGF-type_Asp/Asn_hydroxyl_site"/>
</dbReference>
<name>A0AAV1E4C9_OLDCO</name>
<dbReference type="PANTHER" id="PTHR33491">
    <property type="entry name" value="OSJNBA0016N04.9 PROTEIN"/>
    <property type="match status" value="1"/>
</dbReference>
<keyword evidence="2 6" id="KW-0245">EGF-like domain</keyword>
<sequence length="374" mass="41482">MDTSILTLTLSMTIFLMIFSCNSSIFPIVKYGCEDQACCGNVSIPFPFGTREDCYLNEKFMIQCRNSTDGVSHPTEPFLGDGNLDVTDITLDGTVEGESKAHNYTTGCKSLCYSRQDVIGDSCSDIGCLQTSIPNEAKFNFSADNLTNIDKDSSVPVLVDWVIAEGVKCEEAKQNTSSYACKSDYSVCEDQKGDMGYRCRCKDGFEGNPYLAVNGCRHIDECEKPSLHNSRKHSSCRNTHGNYTCKCDHGYHGDGTKDEGCTARRNEWPETEKFLPNYFLSSVKSGELGRIFDVKINNSENFEILKEVAMVAEKCISVKGEDRPYMKDVARELEALGIKTQEFIAQALDVIDSAENEALLGINSNKFGTIDSER</sequence>
<dbReference type="InterPro" id="IPR000742">
    <property type="entry name" value="EGF"/>
</dbReference>
<evidence type="ECO:0000256" key="6">
    <source>
        <dbReference type="PROSITE-ProRule" id="PRU00076"/>
    </source>
</evidence>
<keyword evidence="3 7" id="KW-0732">Signal</keyword>
<evidence type="ECO:0000256" key="2">
    <source>
        <dbReference type="ARBA" id="ARBA00022536"/>
    </source>
</evidence>
<evidence type="ECO:0000256" key="4">
    <source>
        <dbReference type="ARBA" id="ARBA00022737"/>
    </source>
</evidence>
<dbReference type="PROSITE" id="PS00010">
    <property type="entry name" value="ASX_HYDROXYL"/>
    <property type="match status" value="1"/>
</dbReference>
<feature type="signal peptide" evidence="7">
    <location>
        <begin position="1"/>
        <end position="24"/>
    </location>
</feature>
<dbReference type="Pfam" id="PF13947">
    <property type="entry name" value="GUB_WAK_bind"/>
    <property type="match status" value="1"/>
</dbReference>
<dbReference type="SMART" id="SM00179">
    <property type="entry name" value="EGF_CA"/>
    <property type="match status" value="1"/>
</dbReference>
<protein>
    <submittedName>
        <fullName evidence="9">OLC1v1015893C1</fullName>
    </submittedName>
</protein>
<dbReference type="AlphaFoldDB" id="A0AAV1E4C9"/>
<dbReference type="InterPro" id="IPR049883">
    <property type="entry name" value="NOTCH1_EGF-like"/>
</dbReference>
<dbReference type="GO" id="GO:0016020">
    <property type="term" value="C:membrane"/>
    <property type="evidence" value="ECO:0007669"/>
    <property type="project" value="UniProtKB-SubCell"/>
</dbReference>
<dbReference type="CDD" id="cd00054">
    <property type="entry name" value="EGF_CA"/>
    <property type="match status" value="1"/>
</dbReference>
<comment type="caution">
    <text evidence="6">Lacks conserved residue(s) required for the propagation of feature annotation.</text>
</comment>
<comment type="subcellular location">
    <subcellularLocation>
        <location evidence="1">Membrane</location>
        <topology evidence="1">Single-pass membrane protein</topology>
    </subcellularLocation>
</comment>
<dbReference type="FunFam" id="2.10.25.10:FF:000038">
    <property type="entry name" value="Fibrillin 2"/>
    <property type="match status" value="1"/>
</dbReference>
<dbReference type="GO" id="GO:0030247">
    <property type="term" value="F:polysaccharide binding"/>
    <property type="evidence" value="ECO:0007669"/>
    <property type="project" value="InterPro"/>
</dbReference>